<dbReference type="InterPro" id="IPR051678">
    <property type="entry name" value="AGP_Transferase"/>
</dbReference>
<reference evidence="2 3" key="1">
    <citation type="submission" date="2016-10" db="EMBL/GenBank/DDBJ databases">
        <authorList>
            <person name="Varghese N."/>
            <person name="Submissions S."/>
        </authorList>
    </citation>
    <scope>NUCLEOTIDE SEQUENCE [LARGE SCALE GENOMIC DNA]</scope>
    <source>
        <strain evidence="2 3">DSM 16392</strain>
    </source>
</reference>
<proteinExistence type="predicted"/>
<dbReference type="GO" id="GO:0016301">
    <property type="term" value="F:kinase activity"/>
    <property type="evidence" value="ECO:0007669"/>
    <property type="project" value="UniProtKB-KW"/>
</dbReference>
<comment type="caution">
    <text evidence="2">The sequence shown here is derived from an EMBL/GenBank/DDBJ whole genome shotgun (WGS) entry which is preliminary data.</text>
</comment>
<dbReference type="InterPro" id="IPR002575">
    <property type="entry name" value="Aminoglycoside_PTrfase"/>
</dbReference>
<gene>
    <name evidence="2" type="ORF">SAMN04488518_11749</name>
</gene>
<feature type="domain" description="Aminoglycoside phosphotransferase" evidence="1">
    <location>
        <begin position="22"/>
        <end position="264"/>
    </location>
</feature>
<keyword evidence="2" id="KW-0808">Transferase</keyword>
<dbReference type="Pfam" id="PF01636">
    <property type="entry name" value="APH"/>
    <property type="match status" value="1"/>
</dbReference>
<dbReference type="EMBL" id="FOSK01000017">
    <property type="protein sequence ID" value="SFL12197.1"/>
    <property type="molecule type" value="Genomic_DNA"/>
</dbReference>
<keyword evidence="3" id="KW-1185">Reference proteome</keyword>
<sequence length="317" mass="35639">MNKQEIKLLDEAFALPENTRWSSFGEGHANETWLGEIDGEEPVVLRRHNPNRTEEQILSEFKCLDLLHDMIGYEVPKALYGVNQERLTEVEGAYYSVFELIEGETPPLDKTETCSQSGQALANLHIKLWEERDAFRFAEEGRPGVSKETLKSGSDLLAALSEMEASKNIDSKYLSTAYWAEVEKALDEALGKLGNLNETKHLIHGDFGPPNTLISENSGELVGVLDWDECRWDLPVYDVAGVYPFLCEIDKSLGEAFVDAYFAGLKGSSHPLATRESEIRALMAAVQYVATYKEFELMVENHLDEPEYLAQLLEQLA</sequence>
<dbReference type="SUPFAM" id="SSF56112">
    <property type="entry name" value="Protein kinase-like (PK-like)"/>
    <property type="match status" value="1"/>
</dbReference>
<accession>A0A1I4F5U3</accession>
<protein>
    <submittedName>
        <fullName evidence="2">Ser/Thr protein kinase RdoA involved in Cpx stress response, MazF antagonist</fullName>
    </submittedName>
</protein>
<dbReference type="PANTHER" id="PTHR21310:SF15">
    <property type="entry name" value="AMINOGLYCOSIDE PHOSPHOTRANSFERASE DOMAIN-CONTAINING PROTEIN"/>
    <property type="match status" value="1"/>
</dbReference>
<evidence type="ECO:0000259" key="1">
    <source>
        <dbReference type="Pfam" id="PF01636"/>
    </source>
</evidence>
<dbReference type="Gene3D" id="3.30.200.20">
    <property type="entry name" value="Phosphorylase Kinase, domain 1"/>
    <property type="match status" value="1"/>
</dbReference>
<evidence type="ECO:0000313" key="3">
    <source>
        <dbReference type="Proteomes" id="UP000199598"/>
    </source>
</evidence>
<name>A0A1I4F5U3_9HYPH</name>
<dbReference type="Gene3D" id="3.90.1200.10">
    <property type="match status" value="1"/>
</dbReference>
<evidence type="ECO:0000313" key="2">
    <source>
        <dbReference type="EMBL" id="SFL12197.1"/>
    </source>
</evidence>
<keyword evidence="2" id="KW-0418">Kinase</keyword>
<dbReference type="PANTHER" id="PTHR21310">
    <property type="entry name" value="AMINOGLYCOSIDE PHOSPHOTRANSFERASE-RELATED-RELATED"/>
    <property type="match status" value="1"/>
</dbReference>
<dbReference type="Proteomes" id="UP000199598">
    <property type="component" value="Unassembled WGS sequence"/>
</dbReference>
<organism evidence="2 3">
    <name type="scientific">Pseudovibrio ascidiaceicola</name>
    <dbReference type="NCBI Taxonomy" id="285279"/>
    <lineage>
        <taxon>Bacteria</taxon>
        <taxon>Pseudomonadati</taxon>
        <taxon>Pseudomonadota</taxon>
        <taxon>Alphaproteobacteria</taxon>
        <taxon>Hyphomicrobiales</taxon>
        <taxon>Stappiaceae</taxon>
        <taxon>Pseudovibrio</taxon>
    </lineage>
</organism>
<dbReference type="InterPro" id="IPR011009">
    <property type="entry name" value="Kinase-like_dom_sf"/>
</dbReference>
<dbReference type="RefSeq" id="WP_093523581.1">
    <property type="nucleotide sequence ID" value="NZ_FOSK01000017.1"/>
</dbReference>